<dbReference type="Proteomes" id="UP001558713">
    <property type="component" value="Unassembled WGS sequence"/>
</dbReference>
<dbReference type="Pfam" id="PF22936">
    <property type="entry name" value="Pol_BBD"/>
    <property type="match status" value="1"/>
</dbReference>
<feature type="domain" description="CCHC-type" evidence="3">
    <location>
        <begin position="438"/>
        <end position="453"/>
    </location>
</feature>
<feature type="coiled-coil region" evidence="2">
    <location>
        <begin position="326"/>
        <end position="353"/>
    </location>
</feature>
<dbReference type="InterPro" id="IPR001878">
    <property type="entry name" value="Znf_CCHC"/>
</dbReference>
<comment type="caution">
    <text evidence="4">The sequence shown here is derived from an EMBL/GenBank/DDBJ whole genome shotgun (WGS) entry which is preliminary data.</text>
</comment>
<accession>A0ABD1B560</accession>
<organism evidence="4 5">
    <name type="scientific">Cardamine amara subsp. amara</name>
    <dbReference type="NCBI Taxonomy" id="228776"/>
    <lineage>
        <taxon>Eukaryota</taxon>
        <taxon>Viridiplantae</taxon>
        <taxon>Streptophyta</taxon>
        <taxon>Embryophyta</taxon>
        <taxon>Tracheophyta</taxon>
        <taxon>Spermatophyta</taxon>
        <taxon>Magnoliopsida</taxon>
        <taxon>eudicotyledons</taxon>
        <taxon>Gunneridae</taxon>
        <taxon>Pentapetalae</taxon>
        <taxon>rosids</taxon>
        <taxon>malvids</taxon>
        <taxon>Brassicales</taxon>
        <taxon>Brassicaceae</taxon>
        <taxon>Cardamineae</taxon>
        <taxon>Cardamine</taxon>
    </lineage>
</organism>
<dbReference type="PANTHER" id="PTHR47592">
    <property type="entry name" value="PBF68 PROTEIN"/>
    <property type="match status" value="1"/>
</dbReference>
<dbReference type="EMBL" id="JBANAX010000323">
    <property type="protein sequence ID" value="KAL1214098.1"/>
    <property type="molecule type" value="Genomic_DNA"/>
</dbReference>
<evidence type="ECO:0000256" key="2">
    <source>
        <dbReference type="SAM" id="Coils"/>
    </source>
</evidence>
<dbReference type="PANTHER" id="PTHR47592:SF27">
    <property type="entry name" value="OS08G0421700 PROTEIN"/>
    <property type="match status" value="1"/>
</dbReference>
<reference evidence="4 5" key="1">
    <citation type="submission" date="2024-04" db="EMBL/GenBank/DDBJ databases">
        <title>Genome assembly C_amara_ONT_v2.</title>
        <authorList>
            <person name="Yant L."/>
            <person name="Moore C."/>
            <person name="Slenker M."/>
        </authorList>
    </citation>
    <scope>NUCLEOTIDE SEQUENCE [LARGE SCALE GENOMIC DNA]</scope>
    <source>
        <tissue evidence="4">Leaf</tissue>
    </source>
</reference>
<dbReference type="InterPro" id="IPR036875">
    <property type="entry name" value="Znf_CCHC_sf"/>
</dbReference>
<dbReference type="PROSITE" id="PS50158">
    <property type="entry name" value="ZF_CCHC"/>
    <property type="match status" value="1"/>
</dbReference>
<evidence type="ECO:0000313" key="5">
    <source>
        <dbReference type="Proteomes" id="UP001558713"/>
    </source>
</evidence>
<evidence type="ECO:0000259" key="3">
    <source>
        <dbReference type="PROSITE" id="PS50158"/>
    </source>
</evidence>
<gene>
    <name evidence="4" type="ORF">V5N11_030600</name>
</gene>
<keyword evidence="1" id="KW-0479">Metal-binding</keyword>
<evidence type="ECO:0000256" key="1">
    <source>
        <dbReference type="PROSITE-ProRule" id="PRU00047"/>
    </source>
</evidence>
<evidence type="ECO:0000313" key="4">
    <source>
        <dbReference type="EMBL" id="KAL1214098.1"/>
    </source>
</evidence>
<dbReference type="GO" id="GO:0008270">
    <property type="term" value="F:zinc ion binding"/>
    <property type="evidence" value="ECO:0007669"/>
    <property type="project" value="UniProtKB-KW"/>
</dbReference>
<sequence length="645" mass="74106">MYYAMLEEEKLHRRGDYRLWKVRILARLGLLGLMEALKIEEEDGKRYVKIAEDEKLSANLSPGLEEKNRKARSMIILSVGDKFLRKIMKEDTAAGMLQVLEKLFMTTSFVRRLYLKQKLHSFKMNEAWSVMENIDEFQRLIDELSNAKVSVSDEDQATFLLLSLPKQFDELRDTLTCGKTSITVDEVIDAVLSKELELGSADRGYKNKCREKSKIRIEVEKFDGNGDYTLWKTRILAHFEILDLMEALKIGTGEGKSHSVALSPGLEEKKRKARSMIIQSVEDQDLRKKIMKENTAAGMFQILDTIYLSNRVYLKYKLCRFRMNESLSVEENIDEFERLVDDLSNANVSISDEDQAIRLLISLPERFDKLRDVLKYGRTSLTLDEVICAVLSEELLDFGFVYEESINTAEGLHVRGRSVTRDQNDRDRSKSKGKNGVCWICGEDGHYKNQCPDALMVSEANIMSEQDFKEKWVLDTGCTFHLTPRRDWFTDFHELDQGIVKMGNETVSEVKGIGTVRLQTSNGRVVVLTNVRYIPKFSRNLISVGTLESKGCSYHCENGVLKIKRGCKTVMEGVRYENLYFLQGSVETNHIEEGKDETNSCHSRLDQMSLKGIVLDNNKEVTNLEFCENYVLDNVRFGTTHTRKK</sequence>
<dbReference type="SMART" id="SM00343">
    <property type="entry name" value="ZnF_C2HC"/>
    <property type="match status" value="1"/>
</dbReference>
<proteinExistence type="predicted"/>
<dbReference type="SUPFAM" id="SSF57756">
    <property type="entry name" value="Retrovirus zinc finger-like domains"/>
    <property type="match status" value="1"/>
</dbReference>
<keyword evidence="5" id="KW-1185">Reference proteome</keyword>
<dbReference type="AlphaFoldDB" id="A0ABD1B560"/>
<dbReference type="Pfam" id="PF14223">
    <property type="entry name" value="Retrotran_gag_2"/>
    <property type="match status" value="2"/>
</dbReference>
<dbReference type="Gene3D" id="4.10.60.10">
    <property type="entry name" value="Zinc finger, CCHC-type"/>
    <property type="match status" value="1"/>
</dbReference>
<protein>
    <submittedName>
        <fullName evidence="4">Retrovirus-related Pol polyprotein from transposon TNT 1-94</fullName>
    </submittedName>
</protein>
<name>A0ABD1B560_CARAN</name>
<keyword evidence="1" id="KW-0862">Zinc</keyword>
<keyword evidence="1" id="KW-0863">Zinc-finger</keyword>
<dbReference type="InterPro" id="IPR054722">
    <property type="entry name" value="PolX-like_BBD"/>
</dbReference>
<keyword evidence="2" id="KW-0175">Coiled coil</keyword>